<proteinExistence type="predicted"/>
<sequence>MSFGSSVNCELRNYKMVRPSNPRLMARVLDAVANLGDTKGSSAREVLSFIRHSNISSKNLTLQVHRALKHAVNAGLLRHRSGRYKTLATLNPNSVSNPPVSKEPATNNQKSEEKKSKPDVQAPISDVESSRRTQGQERKKRTTSRRRNSKHRSSKGRRKSRRSPYRRPDAAQNRKRRQRKRTYEDEEFEDPDQSIRRSGQYILHGRDDSPVPFNRRTKRSRVSKRELESDFSDESDCDSDCDVSRKHMSRANKSLCRERKIPKRKEARAKSRGRSVPRAPSSQLLQRTMQARQHPTEEIENDRQQCDEDHGSMECNVAHQEVHKDVERVREPNDSNSGSTLENSRD</sequence>
<protein>
    <submittedName>
        <fullName evidence="4">Pre-mRNA-splicing factor CWC22 homolog</fullName>
    </submittedName>
</protein>
<dbReference type="SUPFAM" id="SSF46785">
    <property type="entry name" value="Winged helix' DNA-binding domain"/>
    <property type="match status" value="1"/>
</dbReference>
<feature type="compositionally biased region" description="Basic residues" evidence="1">
    <location>
        <begin position="138"/>
        <end position="165"/>
    </location>
</feature>
<dbReference type="InterPro" id="IPR005818">
    <property type="entry name" value="Histone_H1/H5_H15"/>
</dbReference>
<feature type="compositionally biased region" description="Polar residues" evidence="1">
    <location>
        <begin position="280"/>
        <end position="293"/>
    </location>
</feature>
<dbReference type="Pfam" id="PF00538">
    <property type="entry name" value="Linker_histone"/>
    <property type="match status" value="1"/>
</dbReference>
<feature type="compositionally biased region" description="Polar residues" evidence="1">
    <location>
        <begin position="89"/>
        <end position="109"/>
    </location>
</feature>
<dbReference type="AlphaFoldDB" id="A0A6J1R5S4"/>
<organism evidence="3 4">
    <name type="scientific">Temnothorax curvispinosus</name>
    <dbReference type="NCBI Taxonomy" id="300111"/>
    <lineage>
        <taxon>Eukaryota</taxon>
        <taxon>Metazoa</taxon>
        <taxon>Ecdysozoa</taxon>
        <taxon>Arthropoda</taxon>
        <taxon>Hexapoda</taxon>
        <taxon>Insecta</taxon>
        <taxon>Pterygota</taxon>
        <taxon>Neoptera</taxon>
        <taxon>Endopterygota</taxon>
        <taxon>Hymenoptera</taxon>
        <taxon>Apocrita</taxon>
        <taxon>Aculeata</taxon>
        <taxon>Formicoidea</taxon>
        <taxon>Formicidae</taxon>
        <taxon>Myrmicinae</taxon>
        <taxon>Temnothorax</taxon>
    </lineage>
</organism>
<feature type="compositionally biased region" description="Basic residues" evidence="1">
    <location>
        <begin position="260"/>
        <end position="275"/>
    </location>
</feature>
<feature type="compositionally biased region" description="Basic and acidic residues" evidence="1">
    <location>
        <begin position="294"/>
        <end position="312"/>
    </location>
</feature>
<dbReference type="GO" id="GO:0006334">
    <property type="term" value="P:nucleosome assembly"/>
    <property type="evidence" value="ECO:0007669"/>
    <property type="project" value="InterPro"/>
</dbReference>
<dbReference type="RefSeq" id="XP_024888296.1">
    <property type="nucleotide sequence ID" value="XM_025032528.1"/>
</dbReference>
<name>A0A6J1R5S4_9HYME</name>
<dbReference type="InterPro" id="IPR036390">
    <property type="entry name" value="WH_DNA-bd_sf"/>
</dbReference>
<reference evidence="4" key="1">
    <citation type="submission" date="2025-08" db="UniProtKB">
        <authorList>
            <consortium name="RefSeq"/>
        </authorList>
    </citation>
    <scope>IDENTIFICATION</scope>
    <source>
        <tissue evidence="4">Whole body</tissue>
    </source>
</reference>
<feature type="domain" description="H15" evidence="2">
    <location>
        <begin position="20"/>
        <end position="88"/>
    </location>
</feature>
<dbReference type="InterPro" id="IPR036388">
    <property type="entry name" value="WH-like_DNA-bd_sf"/>
</dbReference>
<feature type="compositionally biased region" description="Acidic residues" evidence="1">
    <location>
        <begin position="229"/>
        <end position="241"/>
    </location>
</feature>
<evidence type="ECO:0000259" key="2">
    <source>
        <dbReference type="PROSITE" id="PS51504"/>
    </source>
</evidence>
<accession>A0A6J1R5S4</accession>
<feature type="compositionally biased region" description="Basic and acidic residues" evidence="1">
    <location>
        <begin position="128"/>
        <end position="137"/>
    </location>
</feature>
<evidence type="ECO:0000313" key="4">
    <source>
        <dbReference type="RefSeq" id="XP_024888296.1"/>
    </source>
</evidence>
<dbReference type="OrthoDB" id="6754815at2759"/>
<feature type="compositionally biased region" description="Polar residues" evidence="1">
    <location>
        <begin position="334"/>
        <end position="346"/>
    </location>
</feature>
<evidence type="ECO:0000313" key="3">
    <source>
        <dbReference type="Proteomes" id="UP000504618"/>
    </source>
</evidence>
<dbReference type="GO" id="GO:0000786">
    <property type="term" value="C:nucleosome"/>
    <property type="evidence" value="ECO:0007669"/>
    <property type="project" value="InterPro"/>
</dbReference>
<keyword evidence="3" id="KW-1185">Reference proteome</keyword>
<dbReference type="GO" id="GO:0003677">
    <property type="term" value="F:DNA binding"/>
    <property type="evidence" value="ECO:0007669"/>
    <property type="project" value="InterPro"/>
</dbReference>
<dbReference type="PROSITE" id="PS51504">
    <property type="entry name" value="H15"/>
    <property type="match status" value="1"/>
</dbReference>
<evidence type="ECO:0000256" key="1">
    <source>
        <dbReference type="SAM" id="MobiDB-lite"/>
    </source>
</evidence>
<feature type="region of interest" description="Disordered" evidence="1">
    <location>
        <begin position="89"/>
        <end position="346"/>
    </location>
</feature>
<dbReference type="GeneID" id="112465126"/>
<dbReference type="Proteomes" id="UP000504618">
    <property type="component" value="Unplaced"/>
</dbReference>
<dbReference type="Gene3D" id="1.10.10.10">
    <property type="entry name" value="Winged helix-like DNA-binding domain superfamily/Winged helix DNA-binding domain"/>
    <property type="match status" value="1"/>
</dbReference>
<feature type="compositionally biased region" description="Basic and acidic residues" evidence="1">
    <location>
        <begin position="320"/>
        <end position="333"/>
    </location>
</feature>
<gene>
    <name evidence="4" type="primary">LOC112465126</name>
</gene>